<dbReference type="InterPro" id="IPR027413">
    <property type="entry name" value="GROEL-like_equatorial_sf"/>
</dbReference>
<evidence type="ECO:0000256" key="5">
    <source>
        <dbReference type="ARBA" id="ARBA00022741"/>
    </source>
</evidence>
<evidence type="ECO:0000313" key="12">
    <source>
        <dbReference type="Proteomes" id="UP000019335"/>
    </source>
</evidence>
<comment type="caution">
    <text evidence="11">The sequence shown here is derived from an EMBL/GenBank/DDBJ whole genome shotgun (WGS) entry which is preliminary data.</text>
</comment>
<dbReference type="NCBIfam" id="NF041082">
    <property type="entry name" value="thermosome_alpha"/>
    <property type="match status" value="1"/>
</dbReference>
<evidence type="ECO:0000256" key="2">
    <source>
        <dbReference type="ARBA" id="ARBA00008020"/>
    </source>
</evidence>
<dbReference type="InterPro" id="IPR012715">
    <property type="entry name" value="Chap_CCT_alpha"/>
</dbReference>
<dbReference type="SUPFAM" id="SSF54849">
    <property type="entry name" value="GroEL-intermediate domain like"/>
    <property type="match status" value="1"/>
</dbReference>
<comment type="similarity">
    <text evidence="2 9">Belongs to the TCP-1 chaperonin family.</text>
</comment>
<feature type="compositionally biased region" description="Low complexity" evidence="10">
    <location>
        <begin position="504"/>
        <end position="519"/>
    </location>
</feature>
<sequence length="689" mass="73458">MVHYLRMHRPSCPLIKTQYYIMAASAGQMLLDGQRTSGQDVRTANVTASMAIANIVKSSLGPVGLDKMLVDDIGDVTITNDGATILQQLEVEHPAAKVLVELAHLQDQEVGDGTTSVVIVAAELLKRGNELVMNKVHPTSIMSGYRLALKEAVRFIKDKLVVSVDQLRQENLLNAARTSMSSKILGAEADFFAKLAVEAVLSVKTDSQHRDSGKTVSKYPVSAIHILKCHGQSSLSSHLVNGFALAGARAAQGMPTSVSPAKIALLDFSLQRHKMQMGVSVVVEDVKEVELIRQREMDITKERIQKILEAGANVVLTTKGIDDLAMKYFVEAGAMAVRRVKKEDLKRIARATGGQVIGTLADMEGNEAFDPSMLGLAERVEERRVGDGEMLYILGAKEGKAATVVLRGANDYMLDEMDRALHDALMVIKRMLESNSLVAGGGAVEAALSVHLEKYAMTLGSKEQLAIAAFSDALLVIPRTLAVNAAQDATELVANLRAAHFGAQQQQQQPSSQPSQVPPERAGGGAAMVEDGGGEISKKAGGGAEEGMWYAGLDLYKGLVRNNLAAGVVEPAISKIKSLRFATEAAITILRIDDMIKLTEKSPGPPDGRGEGKIVWKVSVSADVQGTSDVSPACLVVNVEGGGTLGDKQAGEVDGSDRERCARGSVLGKEGSNLRSETQTGGLFMDGFR</sequence>
<dbReference type="Gene3D" id="3.30.260.10">
    <property type="entry name" value="TCP-1-like chaperonin intermediate domain"/>
    <property type="match status" value="1"/>
</dbReference>
<dbReference type="InterPro" id="IPR017998">
    <property type="entry name" value="Chaperone_TCP-1"/>
</dbReference>
<dbReference type="Proteomes" id="UP000019335">
    <property type="component" value="Unassembled WGS sequence"/>
</dbReference>
<protein>
    <recommendedName>
        <fullName evidence="3">T-complex protein 1 subunit alpha</fullName>
    </recommendedName>
    <alternativeName>
        <fullName evidence="8">CCT-alpha</fullName>
    </alternativeName>
</protein>
<dbReference type="SUPFAM" id="SSF52029">
    <property type="entry name" value="GroEL apical domain-like"/>
    <property type="match status" value="1"/>
</dbReference>
<keyword evidence="12" id="KW-1185">Reference proteome</keyword>
<dbReference type="FunFam" id="1.10.560.10:FF:000070">
    <property type="entry name" value="Uncharacterized protein"/>
    <property type="match status" value="1"/>
</dbReference>
<proteinExistence type="inferred from homology"/>
<evidence type="ECO:0000256" key="3">
    <source>
        <dbReference type="ARBA" id="ARBA00014424"/>
    </source>
</evidence>
<dbReference type="SUPFAM" id="SSF48592">
    <property type="entry name" value="GroEL equatorial domain-like"/>
    <property type="match status" value="1"/>
</dbReference>
<dbReference type="PANTHER" id="PTHR11353">
    <property type="entry name" value="CHAPERONIN"/>
    <property type="match status" value="1"/>
</dbReference>
<dbReference type="PROSITE" id="PS00995">
    <property type="entry name" value="TCP1_3"/>
    <property type="match status" value="1"/>
</dbReference>
<evidence type="ECO:0000256" key="4">
    <source>
        <dbReference type="ARBA" id="ARBA00022490"/>
    </source>
</evidence>
<accession>W7TMX6</accession>
<evidence type="ECO:0000256" key="7">
    <source>
        <dbReference type="ARBA" id="ARBA00023186"/>
    </source>
</evidence>
<dbReference type="InterPro" id="IPR002423">
    <property type="entry name" value="Cpn60/GroEL/TCP-1"/>
</dbReference>
<evidence type="ECO:0000256" key="8">
    <source>
        <dbReference type="ARBA" id="ARBA00030049"/>
    </source>
</evidence>
<comment type="subcellular location">
    <subcellularLocation>
        <location evidence="1">Cytoplasm</location>
    </subcellularLocation>
</comment>
<dbReference type="GO" id="GO:0051082">
    <property type="term" value="F:unfolded protein binding"/>
    <property type="evidence" value="ECO:0007669"/>
    <property type="project" value="InterPro"/>
</dbReference>
<dbReference type="NCBIfam" id="NF041083">
    <property type="entry name" value="thermosome_beta"/>
    <property type="match status" value="1"/>
</dbReference>
<dbReference type="CDD" id="cd03335">
    <property type="entry name" value="TCP1_alpha"/>
    <property type="match status" value="1"/>
</dbReference>
<dbReference type="InterPro" id="IPR027409">
    <property type="entry name" value="GroEL-like_apical_dom_sf"/>
</dbReference>
<keyword evidence="7 9" id="KW-0143">Chaperone</keyword>
<dbReference type="Gene3D" id="3.50.7.10">
    <property type="entry name" value="GroEL"/>
    <property type="match status" value="1"/>
</dbReference>
<name>W7TMX6_9STRA</name>
<dbReference type="Gene3D" id="1.10.560.10">
    <property type="entry name" value="GroEL-like equatorial domain"/>
    <property type="match status" value="1"/>
</dbReference>
<dbReference type="PROSITE" id="PS00751">
    <property type="entry name" value="TCP1_2"/>
    <property type="match status" value="1"/>
</dbReference>
<evidence type="ECO:0000256" key="6">
    <source>
        <dbReference type="ARBA" id="ARBA00022840"/>
    </source>
</evidence>
<dbReference type="GO" id="GO:0005524">
    <property type="term" value="F:ATP binding"/>
    <property type="evidence" value="ECO:0007669"/>
    <property type="project" value="UniProtKB-KW"/>
</dbReference>
<dbReference type="AlphaFoldDB" id="W7TMX6"/>
<keyword evidence="6 9" id="KW-0067">ATP-binding</keyword>
<dbReference type="Pfam" id="PF00118">
    <property type="entry name" value="Cpn60_TCP1"/>
    <property type="match status" value="1"/>
</dbReference>
<evidence type="ECO:0000256" key="1">
    <source>
        <dbReference type="ARBA" id="ARBA00004496"/>
    </source>
</evidence>
<dbReference type="FunFam" id="3.50.7.10:FF:000009">
    <property type="entry name" value="T-complex protein 1 subunit alpha"/>
    <property type="match status" value="1"/>
</dbReference>
<feature type="region of interest" description="Disordered" evidence="10">
    <location>
        <begin position="668"/>
        <end position="689"/>
    </location>
</feature>
<dbReference type="PRINTS" id="PR00304">
    <property type="entry name" value="TCOMPLEXTCP1"/>
</dbReference>
<dbReference type="EMBL" id="AZIL01002363">
    <property type="protein sequence ID" value="EWM21766.1"/>
    <property type="molecule type" value="Genomic_DNA"/>
</dbReference>
<evidence type="ECO:0000256" key="9">
    <source>
        <dbReference type="RuleBase" id="RU004187"/>
    </source>
</evidence>
<evidence type="ECO:0000256" key="10">
    <source>
        <dbReference type="SAM" id="MobiDB-lite"/>
    </source>
</evidence>
<dbReference type="InterPro" id="IPR002194">
    <property type="entry name" value="Chaperonin_TCP-1_CS"/>
</dbReference>
<keyword evidence="4" id="KW-0963">Cytoplasm</keyword>
<dbReference type="PROSITE" id="PS00750">
    <property type="entry name" value="TCP1_1"/>
    <property type="match status" value="1"/>
</dbReference>
<keyword evidence="5 9" id="KW-0547">Nucleotide-binding</keyword>
<gene>
    <name evidence="11" type="ORF">Naga_100298g8</name>
</gene>
<dbReference type="InterPro" id="IPR027410">
    <property type="entry name" value="TCP-1-like_intermed_sf"/>
</dbReference>
<dbReference type="OrthoDB" id="496at2759"/>
<evidence type="ECO:0000313" key="11">
    <source>
        <dbReference type="EMBL" id="EWM21766.1"/>
    </source>
</evidence>
<reference evidence="11 12" key="1">
    <citation type="journal article" date="2014" name="Mol. Plant">
        <title>Chromosome Scale Genome Assembly and Transcriptome Profiling of Nannochloropsis gaditana in Nitrogen Depletion.</title>
        <authorList>
            <person name="Corteggiani Carpinelli E."/>
            <person name="Telatin A."/>
            <person name="Vitulo N."/>
            <person name="Forcato C."/>
            <person name="D'Angelo M."/>
            <person name="Schiavon R."/>
            <person name="Vezzi A."/>
            <person name="Giacometti G.M."/>
            <person name="Morosinotto T."/>
            <person name="Valle G."/>
        </authorList>
    </citation>
    <scope>NUCLEOTIDE SEQUENCE [LARGE SCALE GENOMIC DNA]</scope>
    <source>
        <strain evidence="11 12">B-31</strain>
    </source>
</reference>
<dbReference type="InterPro" id="IPR054827">
    <property type="entry name" value="thermosome_alpha"/>
</dbReference>
<dbReference type="GO" id="GO:0016887">
    <property type="term" value="F:ATP hydrolysis activity"/>
    <property type="evidence" value="ECO:0007669"/>
    <property type="project" value="InterPro"/>
</dbReference>
<dbReference type="GO" id="GO:0005737">
    <property type="term" value="C:cytoplasm"/>
    <property type="evidence" value="ECO:0007669"/>
    <property type="project" value="UniProtKB-SubCell"/>
</dbReference>
<organism evidence="11 12">
    <name type="scientific">Nannochloropsis gaditana</name>
    <dbReference type="NCBI Taxonomy" id="72520"/>
    <lineage>
        <taxon>Eukaryota</taxon>
        <taxon>Sar</taxon>
        <taxon>Stramenopiles</taxon>
        <taxon>Ochrophyta</taxon>
        <taxon>Eustigmatophyceae</taxon>
        <taxon>Eustigmatales</taxon>
        <taxon>Monodopsidaceae</taxon>
        <taxon>Nannochloropsis</taxon>
    </lineage>
</organism>
<dbReference type="GO" id="GO:0140662">
    <property type="term" value="F:ATP-dependent protein folding chaperone"/>
    <property type="evidence" value="ECO:0007669"/>
    <property type="project" value="InterPro"/>
</dbReference>
<dbReference type="InterPro" id="IPR053374">
    <property type="entry name" value="TCP-1_chaperonin"/>
</dbReference>
<feature type="region of interest" description="Disordered" evidence="10">
    <location>
        <begin position="503"/>
        <end position="540"/>
    </location>
</feature>